<dbReference type="EMBL" id="BMAV01004220">
    <property type="protein sequence ID" value="GFY44387.1"/>
    <property type="molecule type" value="Genomic_DNA"/>
</dbReference>
<name>A0A8X7BVQ6_9ARAC</name>
<dbReference type="Proteomes" id="UP000886998">
    <property type="component" value="Unassembled WGS sequence"/>
</dbReference>
<proteinExistence type="predicted"/>
<gene>
    <name evidence="1" type="ORF">TNIN_108641</name>
</gene>
<dbReference type="AlphaFoldDB" id="A0A8X7BVQ6"/>
<evidence type="ECO:0000313" key="1">
    <source>
        <dbReference type="EMBL" id="GFY44387.1"/>
    </source>
</evidence>
<dbReference type="OrthoDB" id="4843387at2759"/>
<reference evidence="1" key="1">
    <citation type="submission" date="2020-08" db="EMBL/GenBank/DDBJ databases">
        <title>Multicomponent nature underlies the extraordinary mechanical properties of spider dragline silk.</title>
        <authorList>
            <person name="Kono N."/>
            <person name="Nakamura H."/>
            <person name="Mori M."/>
            <person name="Yoshida Y."/>
            <person name="Ohtoshi R."/>
            <person name="Malay A.D."/>
            <person name="Moran D.A.P."/>
            <person name="Tomita M."/>
            <person name="Numata K."/>
            <person name="Arakawa K."/>
        </authorList>
    </citation>
    <scope>NUCLEOTIDE SEQUENCE</scope>
</reference>
<keyword evidence="2" id="KW-1185">Reference proteome</keyword>
<sequence length="84" mass="9502">MFLDSVSSPIFSRGVMVSAGILVDGHTSLHAINKSFLTDMRHREEILEPWVPLFRCTVGLGFLLMDHQQQRVQQITSKMKIFGA</sequence>
<evidence type="ECO:0000313" key="2">
    <source>
        <dbReference type="Proteomes" id="UP000886998"/>
    </source>
</evidence>
<protein>
    <submittedName>
        <fullName evidence="1">Uncharacterized protein</fullName>
    </submittedName>
</protein>
<comment type="caution">
    <text evidence="1">The sequence shown here is derived from an EMBL/GenBank/DDBJ whole genome shotgun (WGS) entry which is preliminary data.</text>
</comment>
<organism evidence="1 2">
    <name type="scientific">Trichonephila inaurata madagascariensis</name>
    <dbReference type="NCBI Taxonomy" id="2747483"/>
    <lineage>
        <taxon>Eukaryota</taxon>
        <taxon>Metazoa</taxon>
        <taxon>Ecdysozoa</taxon>
        <taxon>Arthropoda</taxon>
        <taxon>Chelicerata</taxon>
        <taxon>Arachnida</taxon>
        <taxon>Araneae</taxon>
        <taxon>Araneomorphae</taxon>
        <taxon>Entelegynae</taxon>
        <taxon>Araneoidea</taxon>
        <taxon>Nephilidae</taxon>
        <taxon>Trichonephila</taxon>
        <taxon>Trichonephila inaurata</taxon>
    </lineage>
</organism>
<accession>A0A8X7BVQ6</accession>